<dbReference type="Proteomes" id="UP000077066">
    <property type="component" value="Unassembled WGS sequence"/>
</dbReference>
<name>A0A166AVS6_9EURY</name>
<keyword evidence="2" id="KW-0472">Membrane</keyword>
<sequence>MSKNDSLNNKALDENNEISSDLSDSETLDSTYSQDENVNSNNGSNNKLLIAISGIVLIVVVVAVAWFAFSDVSNSLQTNSTTAEATTLHFNKNNITFDYLNTWIQANDSQGTFLLLENPDNAALFNLEYDNNENYSLDDLVQAYKFQLESDNFKIVNISDTKVGGIDAKLINASNDNAGATEYVYLVVKNDNLYLFTFYTYSNISNIQNDIDMITRTFKVN</sequence>
<evidence type="ECO:0000313" key="4">
    <source>
        <dbReference type="Proteomes" id="UP000077066"/>
    </source>
</evidence>
<dbReference type="OrthoDB" id="387480at2157"/>
<proteinExistence type="predicted"/>
<feature type="transmembrane region" description="Helical" evidence="2">
    <location>
        <begin position="48"/>
        <end position="69"/>
    </location>
</feature>
<gene>
    <name evidence="3" type="ORF">MBFIL_11330</name>
</gene>
<protein>
    <recommendedName>
        <fullName evidence="5">PsbP C-terminal domain-containing protein</fullName>
    </recommendedName>
</protein>
<accession>A0A166AVS6</accession>
<organism evidence="3 4">
    <name type="scientific">Methanobrevibacter filiformis</name>
    <dbReference type="NCBI Taxonomy" id="55758"/>
    <lineage>
        <taxon>Archaea</taxon>
        <taxon>Methanobacteriati</taxon>
        <taxon>Methanobacteriota</taxon>
        <taxon>Methanomada group</taxon>
        <taxon>Methanobacteria</taxon>
        <taxon>Methanobacteriales</taxon>
        <taxon>Methanobacteriaceae</taxon>
        <taxon>Methanobrevibacter</taxon>
    </lineage>
</organism>
<keyword evidence="2" id="KW-0812">Transmembrane</keyword>
<evidence type="ECO:0008006" key="5">
    <source>
        <dbReference type="Google" id="ProtNLM"/>
    </source>
</evidence>
<feature type="region of interest" description="Disordered" evidence="1">
    <location>
        <begin position="1"/>
        <end position="39"/>
    </location>
</feature>
<dbReference type="EMBL" id="LWMT01000228">
    <property type="protein sequence ID" value="KZX12529.1"/>
    <property type="molecule type" value="Genomic_DNA"/>
</dbReference>
<dbReference type="AlphaFoldDB" id="A0A166AVS6"/>
<dbReference type="RefSeq" id="WP_066972434.1">
    <property type="nucleotide sequence ID" value="NZ_LWMT01000228.1"/>
</dbReference>
<dbReference type="PATRIC" id="fig|55758.3.peg.1299"/>
<keyword evidence="2" id="KW-1133">Transmembrane helix</keyword>
<evidence type="ECO:0000256" key="1">
    <source>
        <dbReference type="SAM" id="MobiDB-lite"/>
    </source>
</evidence>
<comment type="caution">
    <text evidence="3">The sequence shown here is derived from an EMBL/GenBank/DDBJ whole genome shotgun (WGS) entry which is preliminary data.</text>
</comment>
<keyword evidence="4" id="KW-1185">Reference proteome</keyword>
<evidence type="ECO:0000256" key="2">
    <source>
        <dbReference type="SAM" id="Phobius"/>
    </source>
</evidence>
<dbReference type="Gene3D" id="3.40.1000.10">
    <property type="entry name" value="Mog1/PsbP, alpha/beta/alpha sandwich"/>
    <property type="match status" value="1"/>
</dbReference>
<feature type="compositionally biased region" description="Low complexity" evidence="1">
    <location>
        <begin position="28"/>
        <end position="39"/>
    </location>
</feature>
<reference evidence="3 4" key="1">
    <citation type="submission" date="2016-04" db="EMBL/GenBank/DDBJ databases">
        <title>Genome sequence of Methanobrevibacter filiformis DSM 11501.</title>
        <authorList>
            <person name="Poehlein A."/>
            <person name="Seedorf H."/>
            <person name="Daniel R."/>
        </authorList>
    </citation>
    <scope>NUCLEOTIDE SEQUENCE [LARGE SCALE GENOMIC DNA]</scope>
    <source>
        <strain evidence="3 4">DSM 11501</strain>
    </source>
</reference>
<evidence type="ECO:0000313" key="3">
    <source>
        <dbReference type="EMBL" id="KZX12529.1"/>
    </source>
</evidence>